<evidence type="ECO:0000313" key="3">
    <source>
        <dbReference type="Proteomes" id="UP000324800"/>
    </source>
</evidence>
<accession>A0A5J4WND5</accession>
<evidence type="ECO:0000256" key="1">
    <source>
        <dbReference type="SAM" id="MobiDB-lite"/>
    </source>
</evidence>
<reference evidence="2 3" key="1">
    <citation type="submission" date="2019-03" db="EMBL/GenBank/DDBJ databases">
        <title>Single cell metagenomics reveals metabolic interactions within the superorganism composed of flagellate Streblomastix strix and complex community of Bacteroidetes bacteria on its surface.</title>
        <authorList>
            <person name="Treitli S.C."/>
            <person name="Kolisko M."/>
            <person name="Husnik F."/>
            <person name="Keeling P."/>
            <person name="Hampl V."/>
        </authorList>
    </citation>
    <scope>NUCLEOTIDE SEQUENCE [LARGE SCALE GENOMIC DNA]</scope>
    <source>
        <strain evidence="2">ST1C</strain>
    </source>
</reference>
<protein>
    <submittedName>
        <fullName evidence="2">Uncharacterized protein</fullName>
    </submittedName>
</protein>
<feature type="compositionally biased region" description="Polar residues" evidence="1">
    <location>
        <begin position="65"/>
        <end position="99"/>
    </location>
</feature>
<gene>
    <name evidence="2" type="ORF">EZS28_008015</name>
</gene>
<feature type="compositionally biased region" description="Polar residues" evidence="1">
    <location>
        <begin position="109"/>
        <end position="126"/>
    </location>
</feature>
<name>A0A5J4WND5_9EUKA</name>
<feature type="region of interest" description="Disordered" evidence="1">
    <location>
        <begin position="333"/>
        <end position="358"/>
    </location>
</feature>
<sequence length="398" mass="47237">MDFSQNQSEEIDPNQKLEYENIEIDLKIIQPDLDNVQSDDMVQVTGREFNEQDNQLYTALDTPSRLITKQNSETQTRQLKLQSNPQNIQPQPKSKQSTPRGPPSRSKVSRNSLTRASQNSRSSSMQRKNDKRYLLNECELQSASFNKADEGNQLQSYRSQSNIQSDDIARLKLQASRRKWMIDNDITTVTNRILKLQNEIEASKTTEQNLLLKAYELEKQHDDHLKKQDEVKGFKMLQQKQVNIKHQKTEMRREEMKETKGACLYMKDINFIQDQKQRSLNNLIEQQAKEKQKIHKSIVKFNQKILKKNQNQAEQLYTEKKEFIDERKKRELEQQEENRQRFEQEVNSIEAEDKKKRKKIEAMRKKEAELIARLKTSLQQEEVAEQRLEQMMEEEDFQ</sequence>
<dbReference type="Proteomes" id="UP000324800">
    <property type="component" value="Unassembled WGS sequence"/>
</dbReference>
<evidence type="ECO:0000313" key="2">
    <source>
        <dbReference type="EMBL" id="KAA6396454.1"/>
    </source>
</evidence>
<proteinExistence type="predicted"/>
<dbReference type="AlphaFoldDB" id="A0A5J4WND5"/>
<feature type="region of interest" description="Disordered" evidence="1">
    <location>
        <begin position="48"/>
        <end position="132"/>
    </location>
</feature>
<feature type="compositionally biased region" description="Basic and acidic residues" evidence="1">
    <location>
        <begin position="333"/>
        <end position="344"/>
    </location>
</feature>
<comment type="caution">
    <text evidence="2">The sequence shown here is derived from an EMBL/GenBank/DDBJ whole genome shotgun (WGS) entry which is preliminary data.</text>
</comment>
<dbReference type="EMBL" id="SNRW01001424">
    <property type="protein sequence ID" value="KAA6396454.1"/>
    <property type="molecule type" value="Genomic_DNA"/>
</dbReference>
<organism evidence="2 3">
    <name type="scientific">Streblomastix strix</name>
    <dbReference type="NCBI Taxonomy" id="222440"/>
    <lineage>
        <taxon>Eukaryota</taxon>
        <taxon>Metamonada</taxon>
        <taxon>Preaxostyla</taxon>
        <taxon>Oxymonadida</taxon>
        <taxon>Streblomastigidae</taxon>
        <taxon>Streblomastix</taxon>
    </lineage>
</organism>